<dbReference type="InterPro" id="IPR023210">
    <property type="entry name" value="NADP_OxRdtase_dom"/>
</dbReference>
<dbReference type="PRINTS" id="PR00069">
    <property type="entry name" value="ALDKETRDTASE"/>
</dbReference>
<dbReference type="InterPro" id="IPR020471">
    <property type="entry name" value="AKR"/>
</dbReference>
<gene>
    <name evidence="5" type="ORF">SERLA73DRAFT_179776</name>
</gene>
<evidence type="ECO:0000313" key="5">
    <source>
        <dbReference type="EMBL" id="EGN99658.1"/>
    </source>
</evidence>
<dbReference type="GO" id="GO:0016616">
    <property type="term" value="F:oxidoreductase activity, acting on the CH-OH group of donors, NAD or NADP as acceptor"/>
    <property type="evidence" value="ECO:0007669"/>
    <property type="project" value="UniProtKB-ARBA"/>
</dbReference>
<dbReference type="FunFam" id="3.20.20.100:FF:000002">
    <property type="entry name" value="2,5-diketo-D-gluconic acid reductase A"/>
    <property type="match status" value="1"/>
</dbReference>
<evidence type="ECO:0000256" key="3">
    <source>
        <dbReference type="ARBA" id="ARBA00023002"/>
    </source>
</evidence>
<dbReference type="HOGENOM" id="CLU_023205_0_0_1"/>
<sequence>MVKAIKLSALSGGRKNAIRTSGHENSDMDVRYTVPEIRTLSCLATTFSFIETVTMTTPFVPLLKLNTGASIPAIGLGCFTGHDDEKRRKVKDWALTALKAGYRHLDTAWMYGTEKAVGDAIREFDIPRDEVFVTTKLPWHHPGYVHESIDESLNSAGFDYYDLYLVHFPQACEYPEGRGRPLDPDDPYAIKALDSPTFNDTWADMEKVLASGKARAIGVSNFSIKTLEQLLKTANVVPAVNQIELHPYLAQNDLLEYCKEKDILVTAYTPTGYEIVRNDPIVNQLASKYNVTATQIILAWHVGRGCAVVPKSENEGRQKENINLPTLSAEDMVIISSLDRNQRVCNFPNELGKIYGWTPEQFGW</sequence>
<reference evidence="6" key="1">
    <citation type="journal article" date="2011" name="Science">
        <title>The plant cell wall-decomposing machinery underlies the functional diversity of forest fungi.</title>
        <authorList>
            <person name="Eastwood D.C."/>
            <person name="Floudas D."/>
            <person name="Binder M."/>
            <person name="Majcherczyk A."/>
            <person name="Schneider P."/>
            <person name="Aerts A."/>
            <person name="Asiegbu F.O."/>
            <person name="Baker S.E."/>
            <person name="Barry K."/>
            <person name="Bendiksby M."/>
            <person name="Blumentritt M."/>
            <person name="Coutinho P.M."/>
            <person name="Cullen D."/>
            <person name="de Vries R.P."/>
            <person name="Gathman A."/>
            <person name="Goodell B."/>
            <person name="Henrissat B."/>
            <person name="Ihrmark K."/>
            <person name="Kauserud H."/>
            <person name="Kohler A."/>
            <person name="LaButti K."/>
            <person name="Lapidus A."/>
            <person name="Lavin J.L."/>
            <person name="Lee Y.-H."/>
            <person name="Lindquist E."/>
            <person name="Lilly W."/>
            <person name="Lucas S."/>
            <person name="Morin E."/>
            <person name="Murat C."/>
            <person name="Oguiza J.A."/>
            <person name="Park J."/>
            <person name="Pisabarro A.G."/>
            <person name="Riley R."/>
            <person name="Rosling A."/>
            <person name="Salamov A."/>
            <person name="Schmidt O."/>
            <person name="Schmutz J."/>
            <person name="Skrede I."/>
            <person name="Stenlid J."/>
            <person name="Wiebenga A."/>
            <person name="Xie X."/>
            <person name="Kuees U."/>
            <person name="Hibbett D.S."/>
            <person name="Hoffmeister D."/>
            <person name="Hoegberg N."/>
            <person name="Martin F."/>
            <person name="Grigoriev I.V."/>
            <person name="Watkinson S.C."/>
        </authorList>
    </citation>
    <scope>NUCLEOTIDE SEQUENCE [LARGE SCALE GENOMIC DNA]</scope>
    <source>
        <strain evidence="6">strain S7.3</strain>
    </source>
</reference>
<keyword evidence="3" id="KW-0560">Oxidoreductase</keyword>
<dbReference type="PROSITE" id="PS00062">
    <property type="entry name" value="ALDOKETO_REDUCTASE_2"/>
    <property type="match status" value="1"/>
</dbReference>
<dbReference type="STRING" id="936435.F8PUD8"/>
<dbReference type="PANTHER" id="PTHR43827">
    <property type="entry name" value="2,5-DIKETO-D-GLUCONIC ACID REDUCTASE"/>
    <property type="match status" value="1"/>
</dbReference>
<evidence type="ECO:0000256" key="1">
    <source>
        <dbReference type="ARBA" id="ARBA00007905"/>
    </source>
</evidence>
<dbReference type="AlphaFoldDB" id="F8PUD8"/>
<dbReference type="OMA" id="YDKNYRT"/>
<comment type="similarity">
    <text evidence="1">Belongs to the aldo/keto reductase family.</text>
</comment>
<dbReference type="InterPro" id="IPR018170">
    <property type="entry name" value="Aldo/ket_reductase_CS"/>
</dbReference>
<dbReference type="InParanoid" id="F8PUD8"/>
<dbReference type="Gene3D" id="3.20.20.100">
    <property type="entry name" value="NADP-dependent oxidoreductase domain"/>
    <property type="match status" value="1"/>
</dbReference>
<dbReference type="PROSITE" id="PS00798">
    <property type="entry name" value="ALDOKETO_REDUCTASE_1"/>
    <property type="match status" value="1"/>
</dbReference>
<dbReference type="OrthoDB" id="416253at2759"/>
<dbReference type="SUPFAM" id="SSF51430">
    <property type="entry name" value="NAD(P)-linked oxidoreductase"/>
    <property type="match status" value="1"/>
</dbReference>
<evidence type="ECO:0000259" key="4">
    <source>
        <dbReference type="Pfam" id="PF00248"/>
    </source>
</evidence>
<dbReference type="EMBL" id="GL945479">
    <property type="protein sequence ID" value="EGN99658.1"/>
    <property type="molecule type" value="Genomic_DNA"/>
</dbReference>
<proteinExistence type="inferred from homology"/>
<dbReference type="InterPro" id="IPR036812">
    <property type="entry name" value="NAD(P)_OxRdtase_dom_sf"/>
</dbReference>
<organism evidence="6">
    <name type="scientific">Serpula lacrymans var. lacrymans (strain S7.3)</name>
    <name type="common">Dry rot fungus</name>
    <dbReference type="NCBI Taxonomy" id="936435"/>
    <lineage>
        <taxon>Eukaryota</taxon>
        <taxon>Fungi</taxon>
        <taxon>Dikarya</taxon>
        <taxon>Basidiomycota</taxon>
        <taxon>Agaricomycotina</taxon>
        <taxon>Agaricomycetes</taxon>
        <taxon>Agaricomycetidae</taxon>
        <taxon>Boletales</taxon>
        <taxon>Coniophorineae</taxon>
        <taxon>Serpulaceae</taxon>
        <taxon>Serpula</taxon>
    </lineage>
</organism>
<accession>F8PUD8</accession>
<dbReference type="CDD" id="cd19071">
    <property type="entry name" value="AKR_AKR1-5-like"/>
    <property type="match status" value="1"/>
</dbReference>
<dbReference type="PANTHER" id="PTHR43827:SF3">
    <property type="entry name" value="NADP-DEPENDENT OXIDOREDUCTASE DOMAIN-CONTAINING PROTEIN"/>
    <property type="match status" value="1"/>
</dbReference>
<feature type="domain" description="NADP-dependent oxidoreductase" evidence="4">
    <location>
        <begin position="75"/>
        <end position="339"/>
    </location>
</feature>
<keyword evidence="6" id="KW-1185">Reference proteome</keyword>
<evidence type="ECO:0000256" key="2">
    <source>
        <dbReference type="ARBA" id="ARBA00022857"/>
    </source>
</evidence>
<dbReference type="eggNOG" id="KOG1577">
    <property type="taxonomic scope" value="Eukaryota"/>
</dbReference>
<protein>
    <recommendedName>
        <fullName evidence="4">NADP-dependent oxidoreductase domain-containing protein</fullName>
    </recommendedName>
</protein>
<dbReference type="Proteomes" id="UP000008063">
    <property type="component" value="Unassembled WGS sequence"/>
</dbReference>
<keyword evidence="2" id="KW-0521">NADP</keyword>
<evidence type="ECO:0000313" key="6">
    <source>
        <dbReference type="Proteomes" id="UP000008063"/>
    </source>
</evidence>
<name>F8PUD8_SERL3</name>
<dbReference type="Pfam" id="PF00248">
    <property type="entry name" value="Aldo_ket_red"/>
    <property type="match status" value="1"/>
</dbReference>